<accession>A0ABW8MQR3</accession>
<dbReference type="PANTHER" id="PTHR24321">
    <property type="entry name" value="DEHYDROGENASES, SHORT CHAIN"/>
    <property type="match status" value="1"/>
</dbReference>
<evidence type="ECO:0000256" key="2">
    <source>
        <dbReference type="ARBA" id="ARBA00023002"/>
    </source>
</evidence>
<protein>
    <submittedName>
        <fullName evidence="3">NAD(P)-dependent dehydrogenase (Short-subunit alcohol dehydrogenase family)</fullName>
    </submittedName>
</protein>
<reference evidence="3 4" key="2">
    <citation type="submission" date="2024-11" db="EMBL/GenBank/DDBJ databases">
        <title>Using genomics to understand microbial adaptation to soil warming.</title>
        <authorList>
            <person name="Deangelis K.M. PhD."/>
        </authorList>
    </citation>
    <scope>NUCLEOTIDE SEQUENCE [LARGE SCALE GENOMIC DNA]</scope>
    <source>
        <strain evidence="3 4">GAS97</strain>
    </source>
</reference>
<dbReference type="Pfam" id="PF13561">
    <property type="entry name" value="adh_short_C2"/>
    <property type="match status" value="1"/>
</dbReference>
<evidence type="ECO:0000256" key="1">
    <source>
        <dbReference type="ARBA" id="ARBA00006484"/>
    </source>
</evidence>
<dbReference type="PROSITE" id="PS00061">
    <property type="entry name" value="ADH_SHORT"/>
    <property type="match status" value="1"/>
</dbReference>
<comment type="similarity">
    <text evidence="1">Belongs to the short-chain dehydrogenases/reductases (SDR) family.</text>
</comment>
<dbReference type="PRINTS" id="PR00080">
    <property type="entry name" value="SDRFAMILY"/>
</dbReference>
<dbReference type="SUPFAM" id="SSF51735">
    <property type="entry name" value="NAD(P)-binding Rossmann-fold domains"/>
    <property type="match status" value="1"/>
</dbReference>
<comment type="caution">
    <text evidence="3">The sequence shown here is derived from an EMBL/GenBank/DDBJ whole genome shotgun (WGS) entry which is preliminary data.</text>
</comment>
<name>A0ABW8MQR3_9BURK</name>
<dbReference type="InterPro" id="IPR002347">
    <property type="entry name" value="SDR_fam"/>
</dbReference>
<dbReference type="PANTHER" id="PTHR24321:SF8">
    <property type="entry name" value="ESTRADIOL 17-BETA-DEHYDROGENASE 8-RELATED"/>
    <property type="match status" value="1"/>
</dbReference>
<proteinExistence type="inferred from homology"/>
<dbReference type="InterPro" id="IPR036291">
    <property type="entry name" value="NAD(P)-bd_dom_sf"/>
</dbReference>
<evidence type="ECO:0000313" key="4">
    <source>
        <dbReference type="Proteomes" id="UP001620514"/>
    </source>
</evidence>
<dbReference type="PRINTS" id="PR00081">
    <property type="entry name" value="GDHRDH"/>
</dbReference>
<dbReference type="CDD" id="cd05233">
    <property type="entry name" value="SDR_c"/>
    <property type="match status" value="1"/>
</dbReference>
<sequence>MNRLVNKVAFIAGGAGGIGAAAAQLFAREGCQVAIGDRDLDTARRIVEAIKQEGGRSAAFPLDVTQENSVRAAIGDAVEAFGGLDVLYNNVGGSSANDGAVTEAPLEEFWRCINVDLFGTWLGCRHGIPELIKRGGGSVINTSSILALMGSPNKDAYTAAKGGVTALTRSMAVEYAPHKIRVNAIAPGITRTPRVERLLIEDGVTARLSQNYLLGILEPLDIAQMALYLASDESRMTTGQILSVDGGASIV</sequence>
<dbReference type="InterPro" id="IPR020904">
    <property type="entry name" value="Sc_DH/Rdtase_CS"/>
</dbReference>
<evidence type="ECO:0000313" key="3">
    <source>
        <dbReference type="EMBL" id="MFK4446046.1"/>
    </source>
</evidence>
<dbReference type="Proteomes" id="UP001620514">
    <property type="component" value="Unassembled WGS sequence"/>
</dbReference>
<dbReference type="EMBL" id="JBIYDN010000023">
    <property type="protein sequence ID" value="MFK4446046.1"/>
    <property type="molecule type" value="Genomic_DNA"/>
</dbReference>
<keyword evidence="2" id="KW-0560">Oxidoreductase</keyword>
<gene>
    <name evidence="3" type="ORF">ABH943_006078</name>
</gene>
<keyword evidence="4" id="KW-1185">Reference proteome</keyword>
<dbReference type="RefSeq" id="WP_404610989.1">
    <property type="nucleotide sequence ID" value="NZ_JBIYDN010000023.1"/>
</dbReference>
<reference evidence="3 4" key="1">
    <citation type="submission" date="2024-10" db="EMBL/GenBank/DDBJ databases">
        <authorList>
            <person name="Deangelis K."/>
            <person name="Huntemann M."/>
            <person name="Clum A."/>
            <person name="Wang J."/>
            <person name="Palaniappan K."/>
            <person name="Ritter S."/>
            <person name="Chen I.-M."/>
            <person name="Stamatis D."/>
            <person name="Reddy T."/>
            <person name="O'Malley R."/>
            <person name="Daum C."/>
            <person name="Ng V."/>
            <person name="Ivanova N."/>
            <person name="Kyrpides N."/>
            <person name="Woyke T."/>
        </authorList>
    </citation>
    <scope>NUCLEOTIDE SEQUENCE [LARGE SCALE GENOMIC DNA]</scope>
    <source>
        <strain evidence="3 4">GAS97</strain>
    </source>
</reference>
<organism evidence="3 4">
    <name type="scientific">Caballeronia udeis</name>
    <dbReference type="NCBI Taxonomy" id="1232866"/>
    <lineage>
        <taxon>Bacteria</taxon>
        <taxon>Pseudomonadati</taxon>
        <taxon>Pseudomonadota</taxon>
        <taxon>Betaproteobacteria</taxon>
        <taxon>Burkholderiales</taxon>
        <taxon>Burkholderiaceae</taxon>
        <taxon>Caballeronia</taxon>
    </lineage>
</organism>
<dbReference type="Gene3D" id="3.40.50.720">
    <property type="entry name" value="NAD(P)-binding Rossmann-like Domain"/>
    <property type="match status" value="1"/>
</dbReference>